<dbReference type="HOGENOM" id="CLU_2484601_0_0_1"/>
<dbReference type="OrthoDB" id="4358334at2759"/>
<reference evidence="1 2" key="1">
    <citation type="journal article" date="2014" name="Genome Announc.">
        <title>Draft genome sequence of Sclerotinia borealis, a psychrophilic plant pathogenic fungus.</title>
        <authorList>
            <person name="Mardanov A.V."/>
            <person name="Beletsky A.V."/>
            <person name="Kadnikov V.V."/>
            <person name="Ignatov A.N."/>
            <person name="Ravin N.V."/>
        </authorList>
    </citation>
    <scope>NUCLEOTIDE SEQUENCE [LARGE SCALE GENOMIC DNA]</scope>
    <source>
        <strain evidence="2">F-4157</strain>
    </source>
</reference>
<dbReference type="Proteomes" id="UP000019487">
    <property type="component" value="Unassembled WGS sequence"/>
</dbReference>
<dbReference type="AlphaFoldDB" id="W9CIW4"/>
<evidence type="ECO:0000313" key="1">
    <source>
        <dbReference type="EMBL" id="ESZ95933.1"/>
    </source>
</evidence>
<organism evidence="1 2">
    <name type="scientific">Sclerotinia borealis (strain F-4128)</name>
    <dbReference type="NCBI Taxonomy" id="1432307"/>
    <lineage>
        <taxon>Eukaryota</taxon>
        <taxon>Fungi</taxon>
        <taxon>Dikarya</taxon>
        <taxon>Ascomycota</taxon>
        <taxon>Pezizomycotina</taxon>
        <taxon>Leotiomycetes</taxon>
        <taxon>Helotiales</taxon>
        <taxon>Sclerotiniaceae</taxon>
        <taxon>Sclerotinia</taxon>
    </lineage>
</organism>
<dbReference type="EMBL" id="AYSA01000160">
    <property type="protein sequence ID" value="ESZ95933.1"/>
    <property type="molecule type" value="Genomic_DNA"/>
</dbReference>
<evidence type="ECO:0000313" key="2">
    <source>
        <dbReference type="Proteomes" id="UP000019487"/>
    </source>
</evidence>
<accession>W9CIW4</accession>
<comment type="caution">
    <text evidence="1">The sequence shown here is derived from an EMBL/GenBank/DDBJ whole genome shotgun (WGS) entry which is preliminary data.</text>
</comment>
<sequence>MLSETTHPISVRVYSKSDEEDVLAFLKVIDAYPEIFRDNGTLVDIPEEDWMTIRLKENWQEKLPTKGAHVYPLSKESRPIPTQPQAC</sequence>
<protein>
    <submittedName>
        <fullName evidence="1">Uncharacterized protein</fullName>
    </submittedName>
</protein>
<name>W9CIW4_SCLBF</name>
<keyword evidence="2" id="KW-1185">Reference proteome</keyword>
<proteinExistence type="predicted"/>
<gene>
    <name evidence="1" type="ORF">SBOR_3681</name>
</gene>